<sequence>MALTTILGKKNS</sequence>
<evidence type="ECO:0000313" key="1">
    <source>
        <dbReference type="EMBL" id="MBX61105.1"/>
    </source>
</evidence>
<organism evidence="1">
    <name type="scientific">Rhizophora mucronata</name>
    <name type="common">Asiatic mangrove</name>
    <dbReference type="NCBI Taxonomy" id="61149"/>
    <lineage>
        <taxon>Eukaryota</taxon>
        <taxon>Viridiplantae</taxon>
        <taxon>Streptophyta</taxon>
        <taxon>Embryophyta</taxon>
        <taxon>Tracheophyta</taxon>
        <taxon>Spermatophyta</taxon>
        <taxon>Magnoliopsida</taxon>
        <taxon>eudicotyledons</taxon>
        <taxon>Gunneridae</taxon>
        <taxon>Pentapetalae</taxon>
        <taxon>rosids</taxon>
        <taxon>fabids</taxon>
        <taxon>Malpighiales</taxon>
        <taxon>Rhizophoraceae</taxon>
        <taxon>Rhizophora</taxon>
    </lineage>
</organism>
<dbReference type="EMBL" id="GGEC01080621">
    <property type="protein sequence ID" value="MBX61105.1"/>
    <property type="molecule type" value="Transcribed_RNA"/>
</dbReference>
<reference evidence="1" key="1">
    <citation type="submission" date="2018-02" db="EMBL/GenBank/DDBJ databases">
        <title>Rhizophora mucronata_Transcriptome.</title>
        <authorList>
            <person name="Meera S.P."/>
            <person name="Sreeshan A."/>
            <person name="Augustine A."/>
        </authorList>
    </citation>
    <scope>NUCLEOTIDE SEQUENCE</scope>
    <source>
        <tissue evidence="1">Leaf</tissue>
    </source>
</reference>
<protein>
    <submittedName>
        <fullName evidence="1">Uncharacterized protein</fullName>
    </submittedName>
</protein>
<name>A0A2P2Q299_RHIMU</name>
<proteinExistence type="predicted"/>
<accession>A0A2P2Q299</accession>